<evidence type="ECO:0000259" key="1">
    <source>
        <dbReference type="SMART" id="SM01264"/>
    </source>
</evidence>
<dbReference type="GO" id="GO:0008233">
    <property type="term" value="F:peptidase activity"/>
    <property type="evidence" value="ECO:0007669"/>
    <property type="project" value="UniProtKB-KW"/>
</dbReference>
<dbReference type="STRING" id="377629.TERTU_1834"/>
<dbReference type="SUPFAM" id="SSF63411">
    <property type="entry name" value="LuxS/MPP-like metallohydrolase"/>
    <property type="match status" value="4"/>
</dbReference>
<dbReference type="eggNOG" id="COG1026">
    <property type="taxonomic scope" value="Bacteria"/>
</dbReference>
<reference evidence="2 3" key="1">
    <citation type="journal article" date="2009" name="PLoS ONE">
        <title>The complete genome of Teredinibacter turnerae T7901: an intracellular endosymbiont of marine wood-boring bivalves (shipworms).</title>
        <authorList>
            <person name="Yang J.C."/>
            <person name="Madupu R."/>
            <person name="Durkin A.S."/>
            <person name="Ekborg N.A."/>
            <person name="Pedamallu C.S."/>
            <person name="Hostetler J.B."/>
            <person name="Radune D."/>
            <person name="Toms B.S."/>
            <person name="Henrissat B."/>
            <person name="Coutinho P.M."/>
            <person name="Schwarz S."/>
            <person name="Field L."/>
            <person name="Trindade-Silva A.E."/>
            <person name="Soares C.A.G."/>
            <person name="Elshahawi S."/>
            <person name="Hanora A."/>
            <person name="Schmidt E.W."/>
            <person name="Haygood M.G."/>
            <person name="Posfai J."/>
            <person name="Benner J."/>
            <person name="Madinger C."/>
            <person name="Nove J."/>
            <person name="Anton B."/>
            <person name="Chaudhary K."/>
            <person name="Foster J."/>
            <person name="Holman A."/>
            <person name="Kumar S."/>
            <person name="Lessard P.A."/>
            <person name="Luyten Y.A."/>
            <person name="Slatko B."/>
            <person name="Wood N."/>
            <person name="Wu B."/>
            <person name="Teplitski M."/>
            <person name="Mougous J.D."/>
            <person name="Ward N."/>
            <person name="Eisen J.A."/>
            <person name="Badger J.H."/>
            <person name="Distel D.L."/>
        </authorList>
    </citation>
    <scope>NUCLEOTIDE SEQUENCE [LARGE SCALE GENOMIC DNA]</scope>
    <source>
        <strain evidence="3">ATCC 39867 / T7901</strain>
    </source>
</reference>
<keyword evidence="2" id="KW-0645">Protease</keyword>
<dbReference type="GO" id="GO:0046872">
    <property type="term" value="F:metal ion binding"/>
    <property type="evidence" value="ECO:0007669"/>
    <property type="project" value="InterPro"/>
</dbReference>
<dbReference type="Pfam" id="PF00675">
    <property type="entry name" value="Peptidase_M16"/>
    <property type="match status" value="1"/>
</dbReference>
<dbReference type="EMBL" id="CP001614">
    <property type="protein sequence ID" value="ACR11520.1"/>
    <property type="molecule type" value="Genomic_DNA"/>
</dbReference>
<keyword evidence="2" id="KW-0378">Hydrolase</keyword>
<dbReference type="InterPro" id="IPR011765">
    <property type="entry name" value="Pept_M16_N"/>
</dbReference>
<dbReference type="RefSeq" id="WP_015817632.1">
    <property type="nucleotide sequence ID" value="NC_012997.1"/>
</dbReference>
<keyword evidence="3" id="KW-1185">Reference proteome</keyword>
<proteinExistence type="predicted"/>
<dbReference type="AlphaFoldDB" id="C5BHU5"/>
<dbReference type="KEGG" id="ttu:TERTU_1834"/>
<dbReference type="InterPro" id="IPR007863">
    <property type="entry name" value="Peptidase_M16_C"/>
</dbReference>
<organism evidence="2 3">
    <name type="scientific">Teredinibacter turnerae (strain ATCC 39867 / T7901)</name>
    <dbReference type="NCBI Taxonomy" id="377629"/>
    <lineage>
        <taxon>Bacteria</taxon>
        <taxon>Pseudomonadati</taxon>
        <taxon>Pseudomonadota</taxon>
        <taxon>Gammaproteobacteria</taxon>
        <taxon>Cellvibrionales</taxon>
        <taxon>Cellvibrionaceae</taxon>
        <taxon>Teredinibacter</taxon>
    </lineage>
</organism>
<dbReference type="PANTHER" id="PTHR43016:SF13">
    <property type="entry name" value="PRESEQUENCE PROTEASE, MITOCHONDRIAL"/>
    <property type="match status" value="1"/>
</dbReference>
<name>C5BHU5_TERTT</name>
<dbReference type="Proteomes" id="UP000009080">
    <property type="component" value="Chromosome"/>
</dbReference>
<dbReference type="FunFam" id="3.30.830.10:FF:000011">
    <property type="entry name" value="Presequence protease, mitochondrial"/>
    <property type="match status" value="1"/>
</dbReference>
<dbReference type="InterPro" id="IPR011249">
    <property type="entry name" value="Metalloenz_LuxS/M16"/>
</dbReference>
<evidence type="ECO:0000313" key="2">
    <source>
        <dbReference type="EMBL" id="ACR11520.1"/>
    </source>
</evidence>
<feature type="domain" description="Peptidase M16C associated" evidence="1">
    <location>
        <begin position="467"/>
        <end position="714"/>
    </location>
</feature>
<dbReference type="Gene3D" id="3.30.830.10">
    <property type="entry name" value="Metalloenzyme, LuxS/M16 peptidase-like"/>
    <property type="match status" value="4"/>
</dbReference>
<dbReference type="GO" id="GO:0006508">
    <property type="term" value="P:proteolysis"/>
    <property type="evidence" value="ECO:0007669"/>
    <property type="project" value="UniProtKB-KW"/>
</dbReference>
<dbReference type="Pfam" id="PF22516">
    <property type="entry name" value="PreP_C"/>
    <property type="match status" value="1"/>
</dbReference>
<dbReference type="InterPro" id="IPR013578">
    <property type="entry name" value="Peptidase_M16C_assoc"/>
</dbReference>
<gene>
    <name evidence="2" type="ordered locus">TERTU_1834</name>
</gene>
<dbReference type="OrthoDB" id="9762027at2"/>
<dbReference type="Pfam" id="PF08367">
    <property type="entry name" value="M16C_assoc"/>
    <property type="match status" value="1"/>
</dbReference>
<evidence type="ECO:0000313" key="3">
    <source>
        <dbReference type="Proteomes" id="UP000009080"/>
    </source>
</evidence>
<dbReference type="PANTHER" id="PTHR43016">
    <property type="entry name" value="PRESEQUENCE PROTEASE"/>
    <property type="match status" value="1"/>
</dbReference>
<sequence>MTQKVTLHHPAFKFIRQQHISSLNIDVQEFEHSATGAQHIHLAAASEENVFLVALRTVPKDSTGVAHILEHTALCGSQKYPVRDPFFMMTRRSLNTFMNAFTSSDWTAYPFASLNRKDFSNLLDVYLDAVFFSRLDPLDFAQEGHRLEFAEPENPESPLMYKGVVFNEMKGAMSSVSSQLWQTLTKHLFPTSTYHYNSGGDPESIPDLTYEQLVAFYRTHYHPSNAVFMTFGDISAEDHQTRFQEQVLQHFNKLDYKVSVEDEKRYYAPIRVQEAYPYNDPDAERKTHVVMAWLLGKSTNLRDTLRAQLLSSILLDNSATPLMHVLESSEYGNGPSPMCGLDDSQRELSFLCGLEGCDRNASEDVETLILKTLDKVVLEGIPQEDIESALHQLELHQREIGGDSYPYGLQLILTALTAATHRGDPVRLLDLEASLAQLREDIKDPDFVKNLTRELLLDNPHRITLALQPNDAIKTRRDAAEAARLADIKAGLSEDEKNAIVAQAKALKHRQNQEDDAGILPKVTLADVPKGEVDVSSETRERGSIKITHFPTGTNGLVYQQVIHALPALDEDNQQILPLYTSCLTELGAGNRDYLQMQKWQASVAGGINVFSSVRGRVDNVHEVSAYVTYSGKALNRNQKPLTELMATTMAEARFDEHVRIKELVAQIRAHKEQSVTGNGHGLAMLAAASGICASANMSHRVSGLEGIRAIKRLDKAINEDAALAQLAEKLAALHQRCTSTASELLLIGEDEFLEDFESTLVGAFSSSQNTNDAFALPAHNQAIQQAWLTNSQVHFCAKAFPTVAPEHADAAPLIVLGGFLRNGFLHKAIREQGGAYGGGASQDSNSGAFRFYSYRDPRLAETLSDFDNAVEWLLSTDHGYQPLEEAILGTISSIDKSESPAGRAKRLFHSELHGRNHAFRQQLRERVLATTVDDLKRVAQTYLQPDQANTAVITDFSSRETVAALGLEIIEL</sequence>
<protein>
    <submittedName>
        <fullName evidence="2">Presequence protease</fullName>
    </submittedName>
</protein>
<dbReference type="InterPro" id="IPR055130">
    <property type="entry name" value="PreP_C"/>
</dbReference>
<dbReference type="SMART" id="SM01264">
    <property type="entry name" value="M16C_associated"/>
    <property type="match status" value="1"/>
</dbReference>
<accession>C5BHU5</accession>
<dbReference type="Pfam" id="PF05193">
    <property type="entry name" value="Peptidase_M16_C"/>
    <property type="match status" value="1"/>
</dbReference>
<dbReference type="HOGENOM" id="CLU_009165_1_0_6"/>